<dbReference type="InterPro" id="IPR001254">
    <property type="entry name" value="Trypsin_dom"/>
</dbReference>
<feature type="domain" description="Peptidase S1" evidence="5">
    <location>
        <begin position="24"/>
        <end position="259"/>
    </location>
</feature>
<dbReference type="InterPro" id="IPR001314">
    <property type="entry name" value="Peptidase_S1A"/>
</dbReference>
<dbReference type="SUPFAM" id="SSF50494">
    <property type="entry name" value="Trypsin-like serine proteases"/>
    <property type="match status" value="1"/>
</dbReference>
<dbReference type="Gene3D" id="2.40.10.10">
    <property type="entry name" value="Trypsin-like serine proteases"/>
    <property type="match status" value="3"/>
</dbReference>
<sequence length="293" mass="32624">MFSRTDKANMAAGVMVLLLSLSALAFGVPQNASQYIPYVVKVISVYVCSGVIIHPHWILTAAQCFGSSKSAQIHWNNLVVDSTKVVIHPDYISVLEPGTVILGNNDLALIQIKETINFSRCVSKIELDGSEWPQDYTKYNRPCMAFGTSRHRATSAKENYVHARLYKAEHGDQACECLPLNLKPQLVCMKEADETFCAEDLGGPLICDNKLVAILHTLYDLRNCKKHSTKVAPACDKRTTISVCTYICPYLTWIKHYVPTIPDRPPSCRSSPIITPSALVVLFYFVFIVITHS</sequence>
<evidence type="ECO:0000256" key="1">
    <source>
        <dbReference type="ARBA" id="ARBA00023157"/>
    </source>
</evidence>
<dbReference type="RefSeq" id="XP_073996047.1">
    <property type="nucleotide sequence ID" value="XM_074139946.1"/>
</dbReference>
<keyword evidence="3" id="KW-1133">Transmembrane helix</keyword>
<feature type="chain" id="PRO_5020266293" evidence="4">
    <location>
        <begin position="28"/>
        <end position="293"/>
    </location>
</feature>
<keyword evidence="4" id="KW-0732">Signal</keyword>
<evidence type="ECO:0000256" key="4">
    <source>
        <dbReference type="SAM" id="SignalP"/>
    </source>
</evidence>
<dbReference type="PANTHER" id="PTHR24256">
    <property type="entry name" value="TRYPTASE-RELATED"/>
    <property type="match status" value="1"/>
</dbReference>
<dbReference type="GO" id="GO:0004252">
    <property type="term" value="F:serine-type endopeptidase activity"/>
    <property type="evidence" value="ECO:0007669"/>
    <property type="project" value="InterPro"/>
</dbReference>
<keyword evidence="3" id="KW-0812">Transmembrane</keyword>
<proteinExistence type="inferred from homology"/>
<dbReference type="PROSITE" id="PS50240">
    <property type="entry name" value="TRYPSIN_DOM"/>
    <property type="match status" value="1"/>
</dbReference>
<dbReference type="InterPro" id="IPR051487">
    <property type="entry name" value="Ser/Thr_Proteases_Immune/Dev"/>
</dbReference>
<accession>A0A4V0Y8N8</accession>
<protein>
    <submittedName>
        <fullName evidence="6">Putative trypsin v-b-like protein isoform x3</fullName>
    </submittedName>
</protein>
<dbReference type="InterPro" id="IPR009003">
    <property type="entry name" value="Peptidase_S1_PA"/>
</dbReference>
<dbReference type="SMART" id="SM00020">
    <property type="entry name" value="Tryp_SPc"/>
    <property type="match status" value="1"/>
</dbReference>
<keyword evidence="3" id="KW-0472">Membrane</keyword>
<reference evidence="6" key="1">
    <citation type="submission" date="2019-04" db="EMBL/GenBank/DDBJ databases">
        <title>Analysis of the testis transcriptome of the Chagas disease vector Rhodnius prolixus.</title>
        <authorList>
            <person name="Cesar J."/>
            <person name="Ribeiro J.M."/>
            <person name="Pereira M.H."/>
            <person name="Araujo R.N."/>
            <person name="Gontijo N.F."/>
            <person name="Pessoa G."/>
            <person name="Sant'Anna M.V."/>
            <person name="Sorgine M.H."/>
            <person name="Majerowicz D."/>
            <person name="Carvalho A.B."/>
            <person name="Braz G."/>
            <person name="Mesquita R."/>
            <person name="Lagerblad P.O."/>
            <person name="Koerich L.B."/>
        </authorList>
    </citation>
    <scope>NUCLEOTIDE SEQUENCE</scope>
</reference>
<evidence type="ECO:0000313" key="6">
    <source>
        <dbReference type="EMBL" id="MOY45644.1"/>
    </source>
</evidence>
<dbReference type="VEuPathDB" id="VectorBase:RPRC000128"/>
<dbReference type="GeneID" id="141460189"/>
<dbReference type="AlphaFoldDB" id="A0A4V0Y8N8"/>
<dbReference type="GO" id="GO:0006508">
    <property type="term" value="P:proteolysis"/>
    <property type="evidence" value="ECO:0007669"/>
    <property type="project" value="InterPro"/>
</dbReference>
<name>A0A4V0Y8N8_RHOPR</name>
<evidence type="ECO:0000259" key="5">
    <source>
        <dbReference type="PROSITE" id="PS50240"/>
    </source>
</evidence>
<feature type="transmembrane region" description="Helical" evidence="3">
    <location>
        <begin position="273"/>
        <end position="291"/>
    </location>
</feature>
<organism evidence="6">
    <name type="scientific">Rhodnius prolixus</name>
    <name type="common">Triatomid bug</name>
    <dbReference type="NCBI Taxonomy" id="13249"/>
    <lineage>
        <taxon>Eukaryota</taxon>
        <taxon>Metazoa</taxon>
        <taxon>Ecdysozoa</taxon>
        <taxon>Arthropoda</taxon>
        <taxon>Hexapoda</taxon>
        <taxon>Insecta</taxon>
        <taxon>Pterygota</taxon>
        <taxon>Neoptera</taxon>
        <taxon>Paraneoptera</taxon>
        <taxon>Hemiptera</taxon>
        <taxon>Heteroptera</taxon>
        <taxon>Panheteroptera</taxon>
        <taxon>Cimicomorpha</taxon>
        <taxon>Reduviidae</taxon>
        <taxon>Triatominae</taxon>
        <taxon>Rhodnius</taxon>
    </lineage>
</organism>
<dbReference type="Pfam" id="PF00089">
    <property type="entry name" value="Trypsin"/>
    <property type="match status" value="1"/>
</dbReference>
<keyword evidence="1" id="KW-1015">Disulfide bond</keyword>
<feature type="signal peptide" evidence="4">
    <location>
        <begin position="1"/>
        <end position="27"/>
    </location>
</feature>
<dbReference type="PRINTS" id="PR00722">
    <property type="entry name" value="CHYMOTRYPSIN"/>
</dbReference>
<evidence type="ECO:0000256" key="3">
    <source>
        <dbReference type="SAM" id="Phobius"/>
    </source>
</evidence>
<evidence type="ECO:0000256" key="2">
    <source>
        <dbReference type="ARBA" id="ARBA00024195"/>
    </source>
</evidence>
<comment type="similarity">
    <text evidence="2">Belongs to the peptidase S1 family. CLIP subfamily.</text>
</comment>
<dbReference type="InterPro" id="IPR043504">
    <property type="entry name" value="Peptidase_S1_PA_chymotrypsin"/>
</dbReference>
<dbReference type="EMBL" id="GHKJ01000614">
    <property type="protein sequence ID" value="MOY45644.1"/>
    <property type="molecule type" value="Transcribed_RNA"/>
</dbReference>